<keyword evidence="3" id="KW-0548">Nucleotidyltransferase</keyword>
<comment type="caution">
    <text evidence="7">The sequence shown here is derived from an EMBL/GenBank/DDBJ whole genome shotgun (WGS) entry which is preliminary data.</text>
</comment>
<evidence type="ECO:0000313" key="7">
    <source>
        <dbReference type="EMBL" id="KAF2726014.1"/>
    </source>
</evidence>
<feature type="compositionally biased region" description="Basic and acidic residues" evidence="5">
    <location>
        <begin position="873"/>
        <end position="889"/>
    </location>
</feature>
<dbReference type="Proteomes" id="UP000799441">
    <property type="component" value="Unassembled WGS sequence"/>
</dbReference>
<dbReference type="CDD" id="cd23802">
    <property type="entry name" value="UBCc_UBE2Q"/>
    <property type="match status" value="1"/>
</dbReference>
<dbReference type="GO" id="GO:0003950">
    <property type="term" value="F:NAD+ poly-ADP-ribosyltransferase activity"/>
    <property type="evidence" value="ECO:0007669"/>
    <property type="project" value="InterPro"/>
</dbReference>
<feature type="region of interest" description="Disordered" evidence="5">
    <location>
        <begin position="499"/>
        <end position="519"/>
    </location>
</feature>
<keyword evidence="4" id="KW-0520">NAD</keyword>
<feature type="domain" description="UBC core" evidence="6">
    <location>
        <begin position="1032"/>
        <end position="1209"/>
    </location>
</feature>
<dbReference type="Pfam" id="PF00644">
    <property type="entry name" value="PARP"/>
    <property type="match status" value="1"/>
</dbReference>
<dbReference type="EMBL" id="MU003766">
    <property type="protein sequence ID" value="KAF2726014.1"/>
    <property type="molecule type" value="Genomic_DNA"/>
</dbReference>
<name>A0A9P4UTE1_9PEZI</name>
<proteinExistence type="predicted"/>
<dbReference type="InterPro" id="IPR000608">
    <property type="entry name" value="UBC"/>
</dbReference>
<gene>
    <name evidence="7" type="ORF">K431DRAFT_299725</name>
</gene>
<evidence type="ECO:0000256" key="3">
    <source>
        <dbReference type="ARBA" id="ARBA00022695"/>
    </source>
</evidence>
<dbReference type="OrthoDB" id="109543at2759"/>
<evidence type="ECO:0000259" key="6">
    <source>
        <dbReference type="PROSITE" id="PS50127"/>
    </source>
</evidence>
<evidence type="ECO:0000256" key="4">
    <source>
        <dbReference type="ARBA" id="ARBA00023027"/>
    </source>
</evidence>
<dbReference type="InterPro" id="IPR012317">
    <property type="entry name" value="Poly(ADP-ribose)pol_cat_dom"/>
</dbReference>
<evidence type="ECO:0000256" key="5">
    <source>
        <dbReference type="SAM" id="MobiDB-lite"/>
    </source>
</evidence>
<dbReference type="InterPro" id="IPR051838">
    <property type="entry name" value="ARTD_PARP"/>
</dbReference>
<dbReference type="Gene3D" id="3.10.110.10">
    <property type="entry name" value="Ubiquitin Conjugating Enzyme"/>
    <property type="match status" value="1"/>
</dbReference>
<feature type="region of interest" description="Disordered" evidence="5">
    <location>
        <begin position="107"/>
        <end position="128"/>
    </location>
</feature>
<reference evidence="7" key="1">
    <citation type="journal article" date="2020" name="Stud. Mycol.">
        <title>101 Dothideomycetes genomes: a test case for predicting lifestyles and emergence of pathogens.</title>
        <authorList>
            <person name="Haridas S."/>
            <person name="Albert R."/>
            <person name="Binder M."/>
            <person name="Bloem J."/>
            <person name="Labutti K."/>
            <person name="Salamov A."/>
            <person name="Andreopoulos B."/>
            <person name="Baker S."/>
            <person name="Barry K."/>
            <person name="Bills G."/>
            <person name="Bluhm B."/>
            <person name="Cannon C."/>
            <person name="Castanera R."/>
            <person name="Culley D."/>
            <person name="Daum C."/>
            <person name="Ezra D."/>
            <person name="Gonzalez J."/>
            <person name="Henrissat B."/>
            <person name="Kuo A."/>
            <person name="Liang C."/>
            <person name="Lipzen A."/>
            <person name="Lutzoni F."/>
            <person name="Magnuson J."/>
            <person name="Mondo S."/>
            <person name="Nolan M."/>
            <person name="Ohm R."/>
            <person name="Pangilinan J."/>
            <person name="Park H.-J."/>
            <person name="Ramirez L."/>
            <person name="Alfaro M."/>
            <person name="Sun H."/>
            <person name="Tritt A."/>
            <person name="Yoshinaga Y."/>
            <person name="Zwiers L.-H."/>
            <person name="Turgeon B."/>
            <person name="Goodwin S."/>
            <person name="Spatafora J."/>
            <person name="Crous P."/>
            <person name="Grigoriev I."/>
        </authorList>
    </citation>
    <scope>NUCLEOTIDE SEQUENCE</scope>
    <source>
        <strain evidence="7">CBS 116435</strain>
    </source>
</reference>
<keyword evidence="1" id="KW-0328">Glycosyltransferase</keyword>
<evidence type="ECO:0000256" key="2">
    <source>
        <dbReference type="ARBA" id="ARBA00022679"/>
    </source>
</evidence>
<evidence type="ECO:0000313" key="8">
    <source>
        <dbReference type="Proteomes" id="UP000799441"/>
    </source>
</evidence>
<organism evidence="7 8">
    <name type="scientific">Polychaeton citri CBS 116435</name>
    <dbReference type="NCBI Taxonomy" id="1314669"/>
    <lineage>
        <taxon>Eukaryota</taxon>
        <taxon>Fungi</taxon>
        <taxon>Dikarya</taxon>
        <taxon>Ascomycota</taxon>
        <taxon>Pezizomycotina</taxon>
        <taxon>Dothideomycetes</taxon>
        <taxon>Dothideomycetidae</taxon>
        <taxon>Capnodiales</taxon>
        <taxon>Capnodiaceae</taxon>
        <taxon>Polychaeton</taxon>
    </lineage>
</organism>
<keyword evidence="2" id="KW-0808">Transferase</keyword>
<dbReference type="SUPFAM" id="SSF56399">
    <property type="entry name" value="ADP-ribosylation"/>
    <property type="match status" value="1"/>
</dbReference>
<dbReference type="Gene3D" id="3.90.228.10">
    <property type="match status" value="1"/>
</dbReference>
<dbReference type="SUPFAM" id="SSF54495">
    <property type="entry name" value="UBC-like"/>
    <property type="match status" value="1"/>
</dbReference>
<keyword evidence="8" id="KW-1185">Reference proteome</keyword>
<evidence type="ECO:0000256" key="1">
    <source>
        <dbReference type="ARBA" id="ARBA00022676"/>
    </source>
</evidence>
<feature type="region of interest" description="Disordered" evidence="5">
    <location>
        <begin position="285"/>
        <end position="305"/>
    </location>
</feature>
<dbReference type="AlphaFoldDB" id="A0A9P4UTE1"/>
<dbReference type="InterPro" id="IPR016135">
    <property type="entry name" value="UBQ-conjugating_enzyme/RWD"/>
</dbReference>
<dbReference type="PANTHER" id="PTHR21328">
    <property type="entry name" value="POLY ADP-RIBOSE POLYMERASE FAMILY, MEMBER PARP"/>
    <property type="match status" value="1"/>
</dbReference>
<dbReference type="GO" id="GO:0016779">
    <property type="term" value="F:nucleotidyltransferase activity"/>
    <property type="evidence" value="ECO:0007669"/>
    <property type="project" value="UniProtKB-KW"/>
</dbReference>
<sequence length="1224" mass="135867">MPRRQFVADLQAAQAAPPPGILSVQLGEDDGQVVFDCDVNGDSVRVTALIPDLGEYPKSHKYYVFCGTNAPPQVASAIEEVGGIDRKSICEALKVISLKLCKPLSNDDDDVEMPDSQEQEADSEEEDVWDGDADVYNSDDDFTVGGTLAALAKSTSAASTSGITSTSQSFRQRIRQDLRQCRDAGFKVGRLGLLMDGLNCYVTVSIRVAKLGISDEAMQAWQLESDEYLILIIQYPNGYRTNEEFQAYDNFRLKSNLAMRVVAGKKYKPSMRAIIETFTTVKRNDRAGAARTSQETADQDKDSQDGAVRDTFISKSLSRLLEDRLVPIIRYRTRGMSWEGAEEWYHHMTGAAISNPKDHNPPGVHFKHEPHNPMLPSIVQGDHFIAYHSVSSHLSFPLLAMQFTLRHFVRCTDFCLNCHRKLGGDLEAIKPYVCDNPLCLFQYMSLGFGQSIEHEIMAQPYVVDLLISFCYCQAASGKLSEFPTGLGILVPPLIKKSPKALGPRQAADQEASPADGHPHHEVGFDLIRREMIFFEKPKEGRPVRTGDWILMRCYDAKDDYEYDLHVRVGESAFYPTISLARPIGINVATDNVGDPPNEETGAPYTTTSAPKWSPARFYLYKQELDGFEPGEKCTAICRLLDLLPSVREMQEYLSSNPSSNLGQWMERIPPAALALLRWIIASNRACIMQNEESQLNAVSSKPSSAFKQDRVYGMNGYMQFRFAMGAPDKEQRFMNEVNKTAARLGLKHPTLFAWHGSPLHNWHSIIREGLHYRTTAHGRAYGHGVYHALHASTSTGYSGRGHSFTNNTNRNVQPGTWPNSILRISSAIALNEIVNAPAEFVSSSPFYVVNQLDWIQTRYLFVQISPSDPSIKAGDEKKPEKELEQDPARRPKGLNGSDVMIPAGSARKRSLDAVAESDDEIASKEGKGVVSVVLSPLKKLKSLHGGAGKMAPPSKPEAQLDIDVDATSDVTDDDDRQILLESSERLDAKLVGRSSETIVVPNPQPLFTDYEPGTLDFTKLPLMPMPQYASPQTTKRLMTELLQLSTVQDSTPLSELGWHIPVDQIENAYQWIVELHSFHTFSPTHPLVIDMRKEKVKSIVLEVRFGKDFPYSPPYIRVMSPRFLTLQQGGGGHIVAGGAMCMELLTNTGWSAICSMESVFMQVRMAIGASVPAARLAQDWRGDEAGGSAYGTQEAAEGYLRACRAHGWEVPEGFKEVAYMGKQL</sequence>
<feature type="region of interest" description="Disordered" evidence="5">
    <location>
        <begin position="870"/>
        <end position="902"/>
    </location>
</feature>
<dbReference type="PROSITE" id="PS50127">
    <property type="entry name" value="UBC_2"/>
    <property type="match status" value="1"/>
</dbReference>
<accession>A0A9P4UTE1</accession>
<protein>
    <recommendedName>
        <fullName evidence="6">UBC core domain-containing protein</fullName>
    </recommendedName>
</protein>